<keyword evidence="4" id="KW-0677">Repeat</keyword>
<feature type="compositionally biased region" description="Basic residues" evidence="5">
    <location>
        <begin position="633"/>
        <end position="642"/>
    </location>
</feature>
<dbReference type="Proteomes" id="UP001610335">
    <property type="component" value="Unassembled WGS sequence"/>
</dbReference>
<comment type="caution">
    <text evidence="6">The sequence shown here is derived from an EMBL/GenBank/DDBJ whole genome shotgun (WGS) entry which is preliminary data.</text>
</comment>
<evidence type="ECO:0000313" key="7">
    <source>
        <dbReference type="Proteomes" id="UP001610335"/>
    </source>
</evidence>
<dbReference type="PANTHER" id="PTHR15454">
    <property type="entry name" value="NISCHARIN RELATED"/>
    <property type="match status" value="1"/>
</dbReference>
<keyword evidence="3" id="KW-0433">Leucine-rich repeat</keyword>
<proteinExistence type="predicted"/>
<dbReference type="Pfam" id="PF13855">
    <property type="entry name" value="LRR_8"/>
    <property type="match status" value="1"/>
</dbReference>
<accession>A0ABR4HK24</accession>
<gene>
    <name evidence="6" type="ORF">BDW59DRAFT_166579</name>
</gene>
<feature type="region of interest" description="Disordered" evidence="5">
    <location>
        <begin position="272"/>
        <end position="388"/>
    </location>
</feature>
<feature type="region of interest" description="Disordered" evidence="5">
    <location>
        <begin position="594"/>
        <end position="657"/>
    </location>
</feature>
<sequence length="806" mass="87450">MEKLNTADGQLFIKNLASFVRTHEKALANALQLKRQPTKNGHSTQSGSSSGSTSSTLAAALSFGALKFTSQSVKPAKLTLTPHHLFYLLSRFEEIPIAVGPMNVRLENIHTDVSQSYVSFLNKPQRSKGDRDSIHSVSSVRSVMSGMSTLWSSFGLGSNPSSKSEKAKAALETDIKYLYSAFTKIPCLRLAPDRRARLIRGYEEFPFDTAVPLHSFKNLSALEIIDIDFRSFYGWDRLSEQLRTLTLKRANIEDPADLLTGIVLDDIDKRRRRSSKHQNSPVLGWGGNTNPQPVSRHEQAGSISAPSSPVADTALGSSASPQAASMIRLASEGARPRARTGSLSPSRPTSSKHSTYRHSRGHSSRIRRTGSGSSNSSENSGYRTGSSSNLLASALPPSKWRFLRHLGLADNSLTSVSAAGLAPVANTLHSLDLSTNLFTEVPDSLASLVALRALNLSNCMIDSLHSLSRNPLPAITALNLRANRLRSLAGIERLLSMERLDLRDNKLSDPTEIARLTSLPEIREIWVAGNPFVKTHPNYRVVIFNLFRRTPGYSEDIIIDGSGPGYTERKQLVERVAEPELVPVIRSTAADHSTLVSKPSIPPTAGTLATRTSQDVDTTQLEHLVNDDGVGSSRKRKSHRRRIIDPSGMLSVDGDRTSGAVVPSVLPAQDLQLPVDPFVSSPTHSQWKSDGGPQAGSFNSPSTAAASGHQDPSAVPANDLLALQRTLQNLEWGIEGDFQRQQLAVLQQELGSSFLAALRDHAWNPPQMNIAVPRTGTNLSESSRLSPESLTRANSQPILSGGHPII</sequence>
<feature type="compositionally biased region" description="Polar residues" evidence="5">
    <location>
        <begin position="696"/>
        <end position="705"/>
    </location>
</feature>
<feature type="region of interest" description="Disordered" evidence="5">
    <location>
        <begin position="676"/>
        <end position="713"/>
    </location>
</feature>
<feature type="compositionally biased region" description="Low complexity" evidence="5">
    <location>
        <begin position="369"/>
        <end position="388"/>
    </location>
</feature>
<feature type="region of interest" description="Disordered" evidence="5">
    <location>
        <begin position="771"/>
        <end position="806"/>
    </location>
</feature>
<reference evidence="6 7" key="1">
    <citation type="submission" date="2024-07" db="EMBL/GenBank/DDBJ databases">
        <title>Section-level genome sequencing and comparative genomics of Aspergillus sections Usti and Cavernicolus.</title>
        <authorList>
            <consortium name="Lawrence Berkeley National Laboratory"/>
            <person name="Nybo J.L."/>
            <person name="Vesth T.C."/>
            <person name="Theobald S."/>
            <person name="Frisvad J.C."/>
            <person name="Larsen T.O."/>
            <person name="Kjaerboelling I."/>
            <person name="Rothschild-Mancinelli K."/>
            <person name="Lyhne E.K."/>
            <person name="Kogle M.E."/>
            <person name="Barry K."/>
            <person name="Clum A."/>
            <person name="Na H."/>
            <person name="Ledsgaard L."/>
            <person name="Lin J."/>
            <person name="Lipzen A."/>
            <person name="Kuo A."/>
            <person name="Riley R."/>
            <person name="Mondo S."/>
            <person name="LaButti K."/>
            <person name="Haridas S."/>
            <person name="Pangalinan J."/>
            <person name="Salamov A.A."/>
            <person name="Simmons B.A."/>
            <person name="Magnuson J.K."/>
            <person name="Chen J."/>
            <person name="Drula E."/>
            <person name="Henrissat B."/>
            <person name="Wiebenga A."/>
            <person name="Lubbers R.J."/>
            <person name="Gomes A.C."/>
            <person name="Makela M.R."/>
            <person name="Stajich J."/>
            <person name="Grigoriev I.V."/>
            <person name="Mortensen U.H."/>
            <person name="De vries R.P."/>
            <person name="Baker S.E."/>
            <person name="Andersen M.R."/>
        </authorList>
    </citation>
    <scope>NUCLEOTIDE SEQUENCE [LARGE SCALE GENOMIC DNA]</scope>
    <source>
        <strain evidence="6 7">CBS 600.67</strain>
    </source>
</reference>
<evidence type="ECO:0000256" key="4">
    <source>
        <dbReference type="ARBA" id="ARBA00022737"/>
    </source>
</evidence>
<feature type="compositionally biased region" description="Polar residues" evidence="5">
    <location>
        <begin position="607"/>
        <end position="621"/>
    </location>
</feature>
<keyword evidence="7" id="KW-1185">Reference proteome</keyword>
<feature type="region of interest" description="Disordered" evidence="5">
    <location>
        <begin position="31"/>
        <end position="52"/>
    </location>
</feature>
<evidence type="ECO:0000256" key="5">
    <source>
        <dbReference type="SAM" id="MobiDB-lite"/>
    </source>
</evidence>
<name>A0ABR4HK24_9EURO</name>
<comment type="subcellular location">
    <subcellularLocation>
        <location evidence="1">Cytoplasm</location>
    </subcellularLocation>
</comment>
<dbReference type="PANTHER" id="PTHR15454:SF69">
    <property type="entry name" value="SERINE_THREONINE-PROTEIN KINASE 11-INTERACTING PROTEIN"/>
    <property type="match status" value="1"/>
</dbReference>
<dbReference type="InterPro" id="IPR001611">
    <property type="entry name" value="Leu-rich_rpt"/>
</dbReference>
<feature type="compositionally biased region" description="Low complexity" evidence="5">
    <location>
        <begin position="43"/>
        <end position="52"/>
    </location>
</feature>
<protein>
    <recommendedName>
        <fullName evidence="8">Leucine rich repeat domain protein</fullName>
    </recommendedName>
</protein>
<organism evidence="6 7">
    <name type="scientific">Aspergillus cavernicola</name>
    <dbReference type="NCBI Taxonomy" id="176166"/>
    <lineage>
        <taxon>Eukaryota</taxon>
        <taxon>Fungi</taxon>
        <taxon>Dikarya</taxon>
        <taxon>Ascomycota</taxon>
        <taxon>Pezizomycotina</taxon>
        <taxon>Eurotiomycetes</taxon>
        <taxon>Eurotiomycetidae</taxon>
        <taxon>Eurotiales</taxon>
        <taxon>Aspergillaceae</taxon>
        <taxon>Aspergillus</taxon>
        <taxon>Aspergillus subgen. Nidulantes</taxon>
    </lineage>
</organism>
<dbReference type="EMBL" id="JBFXLS010000107">
    <property type="protein sequence ID" value="KAL2815844.1"/>
    <property type="molecule type" value="Genomic_DNA"/>
</dbReference>
<keyword evidence="2" id="KW-0963">Cytoplasm</keyword>
<evidence type="ECO:0000313" key="6">
    <source>
        <dbReference type="EMBL" id="KAL2815844.1"/>
    </source>
</evidence>
<evidence type="ECO:0000256" key="3">
    <source>
        <dbReference type="ARBA" id="ARBA00022614"/>
    </source>
</evidence>
<dbReference type="Gene3D" id="3.80.10.10">
    <property type="entry name" value="Ribonuclease Inhibitor"/>
    <property type="match status" value="1"/>
</dbReference>
<evidence type="ECO:0008006" key="8">
    <source>
        <dbReference type="Google" id="ProtNLM"/>
    </source>
</evidence>
<dbReference type="PROSITE" id="PS51450">
    <property type="entry name" value="LRR"/>
    <property type="match status" value="1"/>
</dbReference>
<feature type="compositionally biased region" description="Basic residues" evidence="5">
    <location>
        <begin position="354"/>
        <end position="368"/>
    </location>
</feature>
<dbReference type="InterPro" id="IPR032675">
    <property type="entry name" value="LRR_dom_sf"/>
</dbReference>
<dbReference type="SUPFAM" id="SSF52058">
    <property type="entry name" value="L domain-like"/>
    <property type="match status" value="1"/>
</dbReference>
<feature type="compositionally biased region" description="Polar residues" evidence="5">
    <location>
        <begin position="341"/>
        <end position="353"/>
    </location>
</feature>
<evidence type="ECO:0000256" key="1">
    <source>
        <dbReference type="ARBA" id="ARBA00004496"/>
    </source>
</evidence>
<evidence type="ECO:0000256" key="2">
    <source>
        <dbReference type="ARBA" id="ARBA00022490"/>
    </source>
</evidence>
<feature type="compositionally biased region" description="Low complexity" evidence="5">
    <location>
        <begin position="779"/>
        <end position="790"/>
    </location>
</feature>